<dbReference type="EMBL" id="VSSQ01043373">
    <property type="protein sequence ID" value="MPM97047.1"/>
    <property type="molecule type" value="Genomic_DNA"/>
</dbReference>
<sequence>MGRDIRSYDPETLRACFGIVMQNDFIFQDTIKENIAFGRHFAEDSIEEATINAQAYPFIKDLDEQFDYSLNSNGTNLSGGQRQRILLSRALVNNPQILLLDDSSSALDYATDAKLRQAISHHYRQSTKIIIAQRVSSIRHADQIIVLDEGRIVAAGDHQKLIQTSEIYASISESQMGGALLE</sequence>
<dbReference type="InterPro" id="IPR039421">
    <property type="entry name" value="Type_1_exporter"/>
</dbReference>
<dbReference type="GO" id="GO:0005524">
    <property type="term" value="F:ATP binding"/>
    <property type="evidence" value="ECO:0007669"/>
    <property type="project" value="UniProtKB-KW"/>
</dbReference>
<dbReference type="PROSITE" id="PS50893">
    <property type="entry name" value="ABC_TRANSPORTER_2"/>
    <property type="match status" value="1"/>
</dbReference>
<proteinExistence type="predicted"/>
<keyword evidence="2" id="KW-0067">ATP-binding</keyword>
<dbReference type="PROSITE" id="PS00211">
    <property type="entry name" value="ABC_TRANSPORTER_1"/>
    <property type="match status" value="1"/>
</dbReference>
<feature type="domain" description="ABC transporter" evidence="1">
    <location>
        <begin position="2"/>
        <end position="174"/>
    </location>
</feature>
<reference evidence="2" key="1">
    <citation type="submission" date="2019-08" db="EMBL/GenBank/DDBJ databases">
        <authorList>
            <person name="Kucharzyk K."/>
            <person name="Murdoch R.W."/>
            <person name="Higgins S."/>
            <person name="Loffler F."/>
        </authorList>
    </citation>
    <scope>NUCLEOTIDE SEQUENCE</scope>
</reference>
<dbReference type="AlphaFoldDB" id="A0A645E5L6"/>
<dbReference type="InterPro" id="IPR017871">
    <property type="entry name" value="ABC_transporter-like_CS"/>
</dbReference>
<protein>
    <submittedName>
        <fullName evidence="2">Lipid A export ATP-binding/permease protein MsbA</fullName>
        <ecNumber evidence="2">3.6.3.-</ecNumber>
    </submittedName>
</protein>
<dbReference type="GO" id="GO:0015421">
    <property type="term" value="F:ABC-type oligopeptide transporter activity"/>
    <property type="evidence" value="ECO:0007669"/>
    <property type="project" value="TreeGrafter"/>
</dbReference>
<name>A0A645E5L6_9ZZZZ</name>
<dbReference type="InterPro" id="IPR027417">
    <property type="entry name" value="P-loop_NTPase"/>
</dbReference>
<dbReference type="Gene3D" id="3.40.50.300">
    <property type="entry name" value="P-loop containing nucleotide triphosphate hydrolases"/>
    <property type="match status" value="1"/>
</dbReference>
<dbReference type="SUPFAM" id="SSF52540">
    <property type="entry name" value="P-loop containing nucleoside triphosphate hydrolases"/>
    <property type="match status" value="1"/>
</dbReference>
<keyword evidence="2" id="KW-0547">Nucleotide-binding</keyword>
<organism evidence="2">
    <name type="scientific">bioreactor metagenome</name>
    <dbReference type="NCBI Taxonomy" id="1076179"/>
    <lineage>
        <taxon>unclassified sequences</taxon>
        <taxon>metagenomes</taxon>
        <taxon>ecological metagenomes</taxon>
    </lineage>
</organism>
<dbReference type="PANTHER" id="PTHR43394:SF1">
    <property type="entry name" value="ATP-BINDING CASSETTE SUB-FAMILY B MEMBER 10, MITOCHONDRIAL"/>
    <property type="match status" value="1"/>
</dbReference>
<dbReference type="GO" id="GO:0016887">
    <property type="term" value="F:ATP hydrolysis activity"/>
    <property type="evidence" value="ECO:0007669"/>
    <property type="project" value="InterPro"/>
</dbReference>
<keyword evidence="2" id="KW-0378">Hydrolase</keyword>
<dbReference type="PANTHER" id="PTHR43394">
    <property type="entry name" value="ATP-DEPENDENT PERMEASE MDL1, MITOCHONDRIAL"/>
    <property type="match status" value="1"/>
</dbReference>
<gene>
    <name evidence="2" type="primary">msbA_30</name>
    <name evidence="2" type="ORF">SDC9_144218</name>
</gene>
<evidence type="ECO:0000313" key="2">
    <source>
        <dbReference type="EMBL" id="MPM97047.1"/>
    </source>
</evidence>
<dbReference type="InterPro" id="IPR003439">
    <property type="entry name" value="ABC_transporter-like_ATP-bd"/>
</dbReference>
<dbReference type="Pfam" id="PF00005">
    <property type="entry name" value="ABC_tran"/>
    <property type="match status" value="1"/>
</dbReference>
<comment type="caution">
    <text evidence="2">The sequence shown here is derived from an EMBL/GenBank/DDBJ whole genome shotgun (WGS) entry which is preliminary data.</text>
</comment>
<evidence type="ECO:0000259" key="1">
    <source>
        <dbReference type="PROSITE" id="PS50893"/>
    </source>
</evidence>
<dbReference type="EC" id="3.6.3.-" evidence="2"/>
<accession>A0A645E5L6</accession>